<name>A0A9W8DXV1_9FUNG</name>
<feature type="domain" description="Elongation factor P C-terminal" evidence="2">
    <location>
        <begin position="169"/>
        <end position="223"/>
    </location>
</feature>
<protein>
    <recommendedName>
        <fullName evidence="6">Elongation factor P</fullName>
    </recommendedName>
</protein>
<dbReference type="Pfam" id="PF01132">
    <property type="entry name" value="EFP"/>
    <property type="match status" value="1"/>
</dbReference>
<dbReference type="InterPro" id="IPR012340">
    <property type="entry name" value="NA-bd_OB-fold"/>
</dbReference>
<gene>
    <name evidence="4" type="ORF">IWQ60_006574</name>
</gene>
<dbReference type="InterPro" id="IPR014722">
    <property type="entry name" value="Rib_uL2_dom2"/>
</dbReference>
<dbReference type="InterPro" id="IPR015365">
    <property type="entry name" value="Elong-fact-P_C"/>
</dbReference>
<evidence type="ECO:0000259" key="2">
    <source>
        <dbReference type="SMART" id="SM00841"/>
    </source>
</evidence>
<dbReference type="Pfam" id="PF09285">
    <property type="entry name" value="Elong-fact-P_C"/>
    <property type="match status" value="1"/>
</dbReference>
<dbReference type="AlphaFoldDB" id="A0A9W8DXV1"/>
<comment type="caution">
    <text evidence="4">The sequence shown here is derived from an EMBL/GenBank/DDBJ whole genome shotgun (WGS) entry which is preliminary data.</text>
</comment>
<dbReference type="InterPro" id="IPR013185">
    <property type="entry name" value="Transl_elong_KOW-like"/>
</dbReference>
<dbReference type="SUPFAM" id="SSF50104">
    <property type="entry name" value="Translation proteins SH3-like domain"/>
    <property type="match status" value="1"/>
</dbReference>
<organism evidence="4 5">
    <name type="scientific">Tieghemiomyces parasiticus</name>
    <dbReference type="NCBI Taxonomy" id="78921"/>
    <lineage>
        <taxon>Eukaryota</taxon>
        <taxon>Fungi</taxon>
        <taxon>Fungi incertae sedis</taxon>
        <taxon>Zoopagomycota</taxon>
        <taxon>Kickxellomycotina</taxon>
        <taxon>Dimargaritomycetes</taxon>
        <taxon>Dimargaritales</taxon>
        <taxon>Dimargaritaceae</taxon>
        <taxon>Tieghemiomyces</taxon>
    </lineage>
</organism>
<proteinExistence type="inferred from homology"/>
<evidence type="ECO:0008006" key="6">
    <source>
        <dbReference type="Google" id="ProtNLM"/>
    </source>
</evidence>
<dbReference type="SMART" id="SM01185">
    <property type="entry name" value="EFP"/>
    <property type="match status" value="1"/>
</dbReference>
<accession>A0A9W8DXV1</accession>
<comment type="similarity">
    <text evidence="1">Belongs to the elongation factor P family.</text>
</comment>
<dbReference type="OrthoDB" id="7025426at2759"/>
<dbReference type="Pfam" id="PF08207">
    <property type="entry name" value="EFP_N"/>
    <property type="match status" value="1"/>
</dbReference>
<evidence type="ECO:0000256" key="1">
    <source>
        <dbReference type="ARBA" id="ARBA00009479"/>
    </source>
</evidence>
<sequence>MARFFLTHFRRALAASPQLAPQTTPGLRLAQTLRTYRTASGSLRAGNVIEYASAPWVVVRRELGGTGRGVGLVKMELRNAVTGQKKVERCKSDTEFEVLHLKSRPHEFLYTVDSTLHLMNPASLEEIEISAEMLSGGPDMAKLVQDGMTLQVQSLEDDVPLLVHLPKSATYTVANVTLKASRAKGANLCPAELDNGVKVTVPDFVHPGDQVVIDLETRKYIARA</sequence>
<evidence type="ECO:0000259" key="3">
    <source>
        <dbReference type="SMART" id="SM01185"/>
    </source>
</evidence>
<evidence type="ECO:0000313" key="4">
    <source>
        <dbReference type="EMBL" id="KAJ1922383.1"/>
    </source>
</evidence>
<dbReference type="SUPFAM" id="SSF50249">
    <property type="entry name" value="Nucleic acid-binding proteins"/>
    <property type="match status" value="1"/>
</dbReference>
<dbReference type="SMART" id="SM00841">
    <property type="entry name" value="Elong-fact-P_C"/>
    <property type="match status" value="1"/>
</dbReference>
<dbReference type="GO" id="GO:0005737">
    <property type="term" value="C:cytoplasm"/>
    <property type="evidence" value="ECO:0007669"/>
    <property type="project" value="InterPro"/>
</dbReference>
<keyword evidence="5" id="KW-1185">Reference proteome</keyword>
<dbReference type="PANTHER" id="PTHR30053">
    <property type="entry name" value="ELONGATION FACTOR P"/>
    <property type="match status" value="1"/>
</dbReference>
<dbReference type="GO" id="GO:0003746">
    <property type="term" value="F:translation elongation factor activity"/>
    <property type="evidence" value="ECO:0007669"/>
    <property type="project" value="InterPro"/>
</dbReference>
<dbReference type="PIRSF" id="PIRSF005901">
    <property type="entry name" value="EF-P"/>
    <property type="match status" value="1"/>
</dbReference>
<dbReference type="Gene3D" id="2.40.50.140">
    <property type="entry name" value="Nucleic acid-binding proteins"/>
    <property type="match status" value="2"/>
</dbReference>
<evidence type="ECO:0000313" key="5">
    <source>
        <dbReference type="Proteomes" id="UP001150569"/>
    </source>
</evidence>
<dbReference type="EMBL" id="JANBPT010000398">
    <property type="protein sequence ID" value="KAJ1922383.1"/>
    <property type="molecule type" value="Genomic_DNA"/>
</dbReference>
<reference evidence="4" key="1">
    <citation type="submission" date="2022-07" db="EMBL/GenBank/DDBJ databases">
        <title>Phylogenomic reconstructions and comparative analyses of Kickxellomycotina fungi.</title>
        <authorList>
            <person name="Reynolds N.K."/>
            <person name="Stajich J.E."/>
            <person name="Barry K."/>
            <person name="Grigoriev I.V."/>
            <person name="Crous P."/>
            <person name="Smith M.E."/>
        </authorList>
    </citation>
    <scope>NUCLEOTIDE SEQUENCE</scope>
    <source>
        <strain evidence="4">RSA 861</strain>
    </source>
</reference>
<dbReference type="GO" id="GO:0043043">
    <property type="term" value="P:peptide biosynthetic process"/>
    <property type="evidence" value="ECO:0007669"/>
    <property type="project" value="InterPro"/>
</dbReference>
<dbReference type="PANTHER" id="PTHR30053:SF14">
    <property type="entry name" value="TRANSLATION ELONGATION FACTOR KOW-LIKE DOMAIN-CONTAINING PROTEIN"/>
    <property type="match status" value="1"/>
</dbReference>
<feature type="domain" description="Translation elongation factor P/YeiP central" evidence="3">
    <location>
        <begin position="103"/>
        <end position="161"/>
    </location>
</feature>
<dbReference type="Gene3D" id="2.30.30.30">
    <property type="match status" value="1"/>
</dbReference>
<dbReference type="Proteomes" id="UP001150569">
    <property type="component" value="Unassembled WGS sequence"/>
</dbReference>
<dbReference type="InterPro" id="IPR001059">
    <property type="entry name" value="Transl_elong_P/YeiP_cen"/>
</dbReference>
<dbReference type="InterPro" id="IPR020599">
    <property type="entry name" value="Transl_elong_fac_P/YeiP"/>
</dbReference>
<dbReference type="InterPro" id="IPR008991">
    <property type="entry name" value="Translation_prot_SH3-like_sf"/>
</dbReference>